<reference evidence="2 3" key="1">
    <citation type="submission" date="2018-02" db="EMBL/GenBank/DDBJ databases">
        <title>Genomic Encyclopedia of Archaeal and Bacterial Type Strains, Phase II (KMG-II): from individual species to whole genera.</title>
        <authorList>
            <person name="Goeker M."/>
        </authorList>
    </citation>
    <scope>NUCLEOTIDE SEQUENCE [LARGE SCALE GENOMIC DNA]</scope>
    <source>
        <strain evidence="2 3">DSM 16809</strain>
    </source>
</reference>
<feature type="transmembrane region" description="Helical" evidence="1">
    <location>
        <begin position="157"/>
        <end position="180"/>
    </location>
</feature>
<dbReference type="OrthoDB" id="1196478at2"/>
<feature type="transmembrane region" description="Helical" evidence="1">
    <location>
        <begin position="75"/>
        <end position="90"/>
    </location>
</feature>
<keyword evidence="1" id="KW-0812">Transmembrane</keyword>
<evidence type="ECO:0000256" key="1">
    <source>
        <dbReference type="SAM" id="Phobius"/>
    </source>
</evidence>
<feature type="transmembrane region" description="Helical" evidence="1">
    <location>
        <begin position="50"/>
        <end position="68"/>
    </location>
</feature>
<comment type="caution">
    <text evidence="2">The sequence shown here is derived from an EMBL/GenBank/DDBJ whole genome shotgun (WGS) entry which is preliminary data.</text>
</comment>
<dbReference type="RefSeq" id="WP_146080367.1">
    <property type="nucleotide sequence ID" value="NZ_MQVW01000027.1"/>
</dbReference>
<accession>A0A2S6ISA8</accession>
<feature type="transmembrane region" description="Helical" evidence="1">
    <location>
        <begin position="210"/>
        <end position="229"/>
    </location>
</feature>
<keyword evidence="1" id="KW-1133">Transmembrane helix</keyword>
<evidence type="ECO:0000313" key="2">
    <source>
        <dbReference type="EMBL" id="PPK97152.1"/>
    </source>
</evidence>
<gene>
    <name evidence="2" type="ORF">LY01_00980</name>
</gene>
<keyword evidence="1" id="KW-0472">Membrane</keyword>
<dbReference type="EMBL" id="PTJE01000001">
    <property type="protein sequence ID" value="PPK97152.1"/>
    <property type="molecule type" value="Genomic_DNA"/>
</dbReference>
<dbReference type="AlphaFoldDB" id="A0A2S6ISA8"/>
<feature type="transmembrane region" description="Helical" evidence="1">
    <location>
        <begin position="9"/>
        <end position="30"/>
    </location>
</feature>
<keyword evidence="3" id="KW-1185">Reference proteome</keyword>
<feature type="transmembrane region" description="Helical" evidence="1">
    <location>
        <begin position="119"/>
        <end position="137"/>
    </location>
</feature>
<feature type="transmembrane region" description="Helical" evidence="1">
    <location>
        <begin position="96"/>
        <end position="112"/>
    </location>
</feature>
<organism evidence="2 3">
    <name type="scientific">Nonlabens xylanidelens</name>
    <dbReference type="NCBI Taxonomy" id="191564"/>
    <lineage>
        <taxon>Bacteria</taxon>
        <taxon>Pseudomonadati</taxon>
        <taxon>Bacteroidota</taxon>
        <taxon>Flavobacteriia</taxon>
        <taxon>Flavobacteriales</taxon>
        <taxon>Flavobacteriaceae</taxon>
        <taxon>Nonlabens</taxon>
    </lineage>
</organism>
<dbReference type="Proteomes" id="UP000239002">
    <property type="component" value="Unassembled WGS sequence"/>
</dbReference>
<name>A0A2S6ISA8_9FLAO</name>
<proteinExistence type="predicted"/>
<feature type="transmembrane region" description="Helical" evidence="1">
    <location>
        <begin position="241"/>
        <end position="264"/>
    </location>
</feature>
<protein>
    <submittedName>
        <fullName evidence="2">Uncharacterized protein</fullName>
    </submittedName>
</protein>
<evidence type="ECO:0000313" key="3">
    <source>
        <dbReference type="Proteomes" id="UP000239002"/>
    </source>
</evidence>
<feature type="transmembrane region" description="Helical" evidence="1">
    <location>
        <begin position="187"/>
        <end position="204"/>
    </location>
</feature>
<sequence>MNLHFSNRYVLNATLIICWLATAFLGFNGFFKSHQFLTVSLLGIKITDVFTSLIAASVFLLPVVSLFINVRIAKWLLFIAVVLYVALILLDLHRLTPYMIVYLGIFTSLILLKYDSSILYTALLIIASGIYIFSGLHKLNPGFVTHIAPRLWFHSLPIHYTETIGYTFSMVEILSGLLLLIPFTRKFACIVIIIMHTIVIWKLGPWKLDWNIIVLPWNIMMVMVLIYLFRKSAFSTFRIGSAKSIVSLLGIFFWLLPGLSQITWVPENLSMKLYSGTSKSGYLVINKKVEQFANYDRIPDHEKMLISLQRYSMEERGIALHPELVIYDQILENIKTKIPYTDDIYYIHPDTIKEKL</sequence>